<protein>
    <submittedName>
        <fullName evidence="1">S8 family serine peptidase</fullName>
    </submittedName>
</protein>
<reference evidence="1" key="1">
    <citation type="submission" date="2024-03" db="EMBL/GenBank/DDBJ databases">
        <title>Novel Streptomyces species of biotechnological and ecological value are a feature of Machair soil.</title>
        <authorList>
            <person name="Prole J.R."/>
            <person name="Goodfellow M."/>
            <person name="Allenby N."/>
            <person name="Ward A.C."/>
        </authorList>
    </citation>
    <scope>NUCLEOTIDE SEQUENCE</scope>
    <source>
        <strain evidence="1">MS1.AVA.4</strain>
    </source>
</reference>
<name>A0ACC6QT70_9ACTN</name>
<sequence length="1280" mass="135239">MRSTNRWLRLATSSPHHRSVAIAALTAVLVGMAAPGAAQQPRPGRAAPSGDPRPSVHTVTLITGDRVTVSRYADGRQVASVLPAHGRESGGFSTREVDGRIHVTPVNAVPYLSSGQLDAALFDVTGLIEQGYDDSHAKQLPLLLRYGASARLSAQKAPAGVERRRVLDSVDGVAVDAAKGELDDFWKAVRGTPDKDAQAVGARGAQKARTASAAPRLAGALEKIWLDRKVKVSLDRSVAQVGAPEVWKTGVTGKGVKVAVLDTGIDTTHPDLAGRVGETRNFSASDSTRDLVGHGTHVAATIAGSGAGANGTRKGVAPDAELVVGKVLDDTGSGSYSDVLAGMEWAARSGARVVNMSLGGPASDDDPLVTAVETLTKETGALFVVAAGNEGPGTQTVGSPGTAPSALTVGAVDRDDSLAEFSSRGPVGAADAVKPDLTAPGVGIVAARAAGTLMGSPESDLYTAASGTSMATPHVAGAAALLAQRHPAWTPEAIKNALVGSSKTVAGQGVDEQGGGRLDVAGAFGRGVVATGTVNLGMQEPDGAGVTQDVSYTNVSERPVRLALSLQVKDHDGTAAPTGAFTAGSSSVTVAPGETVRVPVTARAAGVPLGRYSGYLTATPDDGTAAVHTAVSLTVRGAMRKLTLRFIDREGRPGVVPVLEMYGSDHRYDLFAFTRDGTVEVTLPADTYFLKALVPGDTVKGWNLSQVLRPELTLDRDMEVVLDARTAKPIEVRTPKASEQQGMIHFGAYRAVGIRKIASTTVEFDSIRTVFATPTAKTAKGTFEFYSRWRMVAPRLMARVQGSGAPELNPVLFNYSPGVDGTRRLPVVLVEPESLPGKNLRGKAVLMRTNGAFPDQVAAVARTGAAALMIINEFPGPVWQPWTPTGERDPLITMHVPQEQGEALAAWLKRQGHRETTLELSGTSASPHLYDLALIEKDAVRSRLSYQVSDTATATVEARYHRPGAEGWTGEQRFAWRPWQGTSFVMETQSSVKLPSARTETVSAGDTVWLERVTHKSPWNLWGSLGGGMTGGLHQYAAGQRLREDWYGAVVRPAAPAGNPAFRSVRAADTFDLRLAEFADGDGHYAFAGDDETDKVRTRLYRDGTQLADQIWPWGAFPAGSDKGSYRLRLETSRTSPSWAYSTRTDTSWSFRSTPPAAGERELMPLVMLDYDVPVDVRNEIDGSSSAKFRVTARHQDGWTGARIAGMRVWASTDDGAHWVQVPVSKSGNGNGSGSGSGTYDVRLDRSVLRHADSVSLRVKAWDGSGNDVDQTVVRAFGVR</sequence>
<comment type="caution">
    <text evidence="1">The sequence shown here is derived from an EMBL/GenBank/DDBJ whole genome shotgun (WGS) entry which is preliminary data.</text>
</comment>
<evidence type="ECO:0000313" key="2">
    <source>
        <dbReference type="Proteomes" id="UP001375539"/>
    </source>
</evidence>
<organism evidence="1 2">
    <name type="scientific">Streptomyces pratisoli</name>
    <dbReference type="NCBI Taxonomy" id="3139917"/>
    <lineage>
        <taxon>Bacteria</taxon>
        <taxon>Bacillati</taxon>
        <taxon>Actinomycetota</taxon>
        <taxon>Actinomycetes</taxon>
        <taxon>Kitasatosporales</taxon>
        <taxon>Streptomycetaceae</taxon>
        <taxon>Streptomyces</taxon>
    </lineage>
</organism>
<dbReference type="EMBL" id="JBBKAI010000002">
    <property type="protein sequence ID" value="MEJ8661491.1"/>
    <property type="molecule type" value="Genomic_DNA"/>
</dbReference>
<keyword evidence="2" id="KW-1185">Reference proteome</keyword>
<dbReference type="Proteomes" id="UP001375539">
    <property type="component" value="Unassembled WGS sequence"/>
</dbReference>
<gene>
    <name evidence="1" type="ORF">WKI58_34130</name>
</gene>
<proteinExistence type="predicted"/>
<evidence type="ECO:0000313" key="1">
    <source>
        <dbReference type="EMBL" id="MEJ8661491.1"/>
    </source>
</evidence>
<accession>A0ACC6QT70</accession>